<dbReference type="STRING" id="1328314.Achr_23640"/>
<keyword evidence="6" id="KW-0067">ATP-binding</keyword>
<name>A0A0C4WMY3_9GAMM</name>
<dbReference type="Gene3D" id="3.40.1110.10">
    <property type="entry name" value="Calcium-transporting ATPase, cytoplasmic domain N"/>
    <property type="match status" value="1"/>
</dbReference>
<dbReference type="InterPro" id="IPR023298">
    <property type="entry name" value="ATPase_P-typ_TM_dom_sf"/>
</dbReference>
<dbReference type="CDD" id="cd02080">
    <property type="entry name" value="P-type_ATPase_cation"/>
    <property type="match status" value="1"/>
</dbReference>
<sequence length="904" mass="97509">MQGHPHSDWHTRAAEDSLAALDSGPDGLSADEAQRRLEQHGPNRLPQRKGDGPLKRFLLQFHNLLIYVLLASCGVTLILGEWLDSAVIFGVVLINAVVGFVQEGKAEQAMRAIQKMLTQESRVRRDGKVSVVDAEHLVPGDLVLLEAGDRVPADLRLLDTRNLRIEEAALTGESLPSDKGREPVGAAASLGDRSSMAYSGTLVSAGSGVGLVVATAGHTELGRISHLLGDVQRLQTPLLADMAHFARQLTLIIVVLSAATFAFGVLLRDYSAGDMLMAAVGLAVAAIPEGLPAVLTIILALGVQRMARHRAIIRRLPAVESLGAVTVICSDKTGTLTRNEMTVQRVFTREHSYEVGGVGYAPSGTIHCDDGRLCELETANDLLELSRAGLLANSASLHDLPDGWGIAGDPTEAALLTLAGKVGLHLPQESQRLPRVDAIPFSAERRSLASLHHDHAGHGLIYQFGAPERLLEICQRQWRAGSDEPLERRYWHQRLDEGARQGLRMIGLAIRPLEQARQQLDEDDLNEGFVLLGLVGMIDPPREEAIRAIAECVSAGIAVKMITGDHAATAAAIARRLGLEGGRALTGAELDDLSDAELDARLAATSVFARTSPTHKLRLVERLQAGGARVAMTGDGVNDAPALKRADIGIAMGIKGTEAAKEAAQMVLADDNFATLVEAVAEGRTVYDNLKKSILFILPTNGGQALVLLVAIALGLALPITPLQILWVNMITAVTLALTLAFEPSERGLMQQPPRDPKAPLLGGWLLWRVLCVSLLLTVTSLGLFLLTQQQGWTLEESRTLAVNVLVAGEIGYLFSCRRLREPAYFGVRHNPMVWAMVFLLLLLQLAFTYWAPLQQLFGTAALSLNAWGWCLLGAVGVCLAVELEKVFYRRRHPARGEREAATR</sequence>
<evidence type="ECO:0000256" key="11">
    <source>
        <dbReference type="SAM" id="Phobius"/>
    </source>
</evidence>
<dbReference type="FunFam" id="2.70.150.10:FF:000160">
    <property type="entry name" value="Sarcoplasmic/endoplasmic reticulum calcium ATPase 1"/>
    <property type="match status" value="1"/>
</dbReference>
<dbReference type="PRINTS" id="PR00119">
    <property type="entry name" value="CATATPASE"/>
</dbReference>
<gene>
    <name evidence="13" type="ORF">Achr_23640</name>
</gene>
<dbReference type="SFLD" id="SFLDS00003">
    <property type="entry name" value="Haloacid_Dehalogenase"/>
    <property type="match status" value="1"/>
</dbReference>
<evidence type="ECO:0000256" key="9">
    <source>
        <dbReference type="ARBA" id="ARBA00022989"/>
    </source>
</evidence>
<dbReference type="Gene3D" id="1.20.1110.10">
    <property type="entry name" value="Calcium-transporting ATPase, transmembrane domain"/>
    <property type="match status" value="1"/>
</dbReference>
<dbReference type="PANTHER" id="PTHR43294:SF20">
    <property type="entry name" value="P-TYPE ATPASE"/>
    <property type="match status" value="1"/>
</dbReference>
<evidence type="ECO:0000259" key="12">
    <source>
        <dbReference type="SMART" id="SM00831"/>
    </source>
</evidence>
<dbReference type="Pfam" id="PF13246">
    <property type="entry name" value="Cation_ATPase"/>
    <property type="match status" value="1"/>
</dbReference>
<dbReference type="InterPro" id="IPR018303">
    <property type="entry name" value="ATPase_P-typ_P_site"/>
</dbReference>
<dbReference type="Proteomes" id="UP000068210">
    <property type="component" value="Chromosome"/>
</dbReference>
<evidence type="ECO:0000256" key="10">
    <source>
        <dbReference type="ARBA" id="ARBA00023136"/>
    </source>
</evidence>
<feature type="transmembrane region" description="Helical" evidence="11">
    <location>
        <begin position="249"/>
        <end position="267"/>
    </location>
</feature>
<dbReference type="InterPro" id="IPR023214">
    <property type="entry name" value="HAD_sf"/>
</dbReference>
<evidence type="ECO:0000256" key="2">
    <source>
        <dbReference type="ARBA" id="ARBA00005675"/>
    </source>
</evidence>
<dbReference type="GO" id="GO:0006883">
    <property type="term" value="P:intracellular sodium ion homeostasis"/>
    <property type="evidence" value="ECO:0007669"/>
    <property type="project" value="TreeGrafter"/>
</dbReference>
<feature type="transmembrane region" description="Helical" evidence="11">
    <location>
        <begin position="57"/>
        <end position="79"/>
    </location>
</feature>
<dbReference type="HOGENOM" id="CLU_002360_3_3_6"/>
<dbReference type="PROSITE" id="PS00154">
    <property type="entry name" value="ATPASE_E1_E2"/>
    <property type="match status" value="1"/>
</dbReference>
<dbReference type="InterPro" id="IPR036412">
    <property type="entry name" value="HAD-like_sf"/>
</dbReference>
<feature type="transmembrane region" description="Helical" evidence="11">
    <location>
        <begin position="85"/>
        <end position="101"/>
    </location>
</feature>
<dbReference type="KEGG" id="acx:Achr_23640"/>
<evidence type="ECO:0000313" key="13">
    <source>
        <dbReference type="EMBL" id="AJE21801.1"/>
    </source>
</evidence>
<dbReference type="GO" id="GO:1902600">
    <property type="term" value="P:proton transmembrane transport"/>
    <property type="evidence" value="ECO:0007669"/>
    <property type="project" value="TreeGrafter"/>
</dbReference>
<keyword evidence="7" id="KW-0460">Magnesium</keyword>
<dbReference type="AlphaFoldDB" id="A0A0C4WMY3"/>
<dbReference type="InterPro" id="IPR008250">
    <property type="entry name" value="ATPase_P-typ_transduc_dom_A_sf"/>
</dbReference>
<feature type="transmembrane region" description="Helical" evidence="11">
    <location>
        <begin position="800"/>
        <end position="820"/>
    </location>
</feature>
<dbReference type="FunFam" id="3.40.50.1000:FF:000001">
    <property type="entry name" value="Phospholipid-transporting ATPase IC"/>
    <property type="match status" value="1"/>
</dbReference>
<dbReference type="Pfam" id="PF00122">
    <property type="entry name" value="E1-E2_ATPase"/>
    <property type="match status" value="1"/>
</dbReference>
<dbReference type="GO" id="GO:0012505">
    <property type="term" value="C:endomembrane system"/>
    <property type="evidence" value="ECO:0007669"/>
    <property type="project" value="UniProtKB-SubCell"/>
</dbReference>
<feature type="transmembrane region" description="Helical" evidence="11">
    <location>
        <begin position="694"/>
        <end position="718"/>
    </location>
</feature>
<comment type="similarity">
    <text evidence="2">Belongs to the cation transport ATPase (P-type) (TC 3.A.3) family. Type IIA subfamily.</text>
</comment>
<proteinExistence type="inferred from homology"/>
<dbReference type="InterPro" id="IPR059000">
    <property type="entry name" value="ATPase_P-type_domA"/>
</dbReference>
<feature type="transmembrane region" description="Helical" evidence="11">
    <location>
        <begin position="766"/>
        <end position="788"/>
    </location>
</feature>
<keyword evidence="14" id="KW-1185">Reference proteome</keyword>
<dbReference type="GO" id="GO:0016887">
    <property type="term" value="F:ATP hydrolysis activity"/>
    <property type="evidence" value="ECO:0007669"/>
    <property type="project" value="InterPro"/>
</dbReference>
<dbReference type="Gene3D" id="3.40.50.1000">
    <property type="entry name" value="HAD superfamily/HAD-like"/>
    <property type="match status" value="1"/>
</dbReference>
<keyword evidence="8" id="KW-1278">Translocase</keyword>
<dbReference type="NCBIfam" id="TIGR01494">
    <property type="entry name" value="ATPase_P-type"/>
    <property type="match status" value="3"/>
</dbReference>
<keyword evidence="9 11" id="KW-1133">Transmembrane helix</keyword>
<evidence type="ECO:0000256" key="6">
    <source>
        <dbReference type="ARBA" id="ARBA00022840"/>
    </source>
</evidence>
<dbReference type="Pfam" id="PF00689">
    <property type="entry name" value="Cation_ATPase_C"/>
    <property type="match status" value="1"/>
</dbReference>
<dbReference type="InterPro" id="IPR050510">
    <property type="entry name" value="Cation_transp_ATPase_P-type"/>
</dbReference>
<protein>
    <submittedName>
        <fullName evidence="13">ATPase, P-type (Transporting), HAD superfamily, subfamily IC</fullName>
    </submittedName>
</protein>
<feature type="transmembrane region" description="Helical" evidence="11">
    <location>
        <begin position="832"/>
        <end position="851"/>
    </location>
</feature>
<dbReference type="EMBL" id="CP010415">
    <property type="protein sequence ID" value="AJE21801.1"/>
    <property type="molecule type" value="Genomic_DNA"/>
</dbReference>
<evidence type="ECO:0000256" key="4">
    <source>
        <dbReference type="ARBA" id="ARBA00022692"/>
    </source>
</evidence>
<evidence type="ECO:0000256" key="1">
    <source>
        <dbReference type="ARBA" id="ARBA00004127"/>
    </source>
</evidence>
<organism evidence="13 14">
    <name type="scientific">Azotobacter chroococcum NCIMB 8003</name>
    <dbReference type="NCBI Taxonomy" id="1328314"/>
    <lineage>
        <taxon>Bacteria</taxon>
        <taxon>Pseudomonadati</taxon>
        <taxon>Pseudomonadota</taxon>
        <taxon>Gammaproteobacteria</taxon>
        <taxon>Pseudomonadales</taxon>
        <taxon>Pseudomonadaceae</taxon>
        <taxon>Azotobacter</taxon>
    </lineage>
</organism>
<feature type="domain" description="Cation-transporting P-type ATPase N-terminal" evidence="12">
    <location>
        <begin position="8"/>
        <end position="81"/>
    </location>
</feature>
<dbReference type="Pfam" id="PF08282">
    <property type="entry name" value="Hydrolase_3"/>
    <property type="match status" value="1"/>
</dbReference>
<keyword evidence="4 11" id="KW-0812">Transmembrane</keyword>
<dbReference type="GO" id="GO:1990573">
    <property type="term" value="P:potassium ion import across plasma membrane"/>
    <property type="evidence" value="ECO:0007669"/>
    <property type="project" value="TreeGrafter"/>
</dbReference>
<dbReference type="SUPFAM" id="SSF81665">
    <property type="entry name" value="Calcium ATPase, transmembrane domain M"/>
    <property type="match status" value="1"/>
</dbReference>
<dbReference type="SFLD" id="SFLDG00002">
    <property type="entry name" value="C1.7:_P-type_atpase_like"/>
    <property type="match status" value="1"/>
</dbReference>
<dbReference type="GO" id="GO:0030007">
    <property type="term" value="P:intracellular potassium ion homeostasis"/>
    <property type="evidence" value="ECO:0007669"/>
    <property type="project" value="TreeGrafter"/>
</dbReference>
<evidence type="ECO:0000256" key="7">
    <source>
        <dbReference type="ARBA" id="ARBA00022842"/>
    </source>
</evidence>
<dbReference type="PRINTS" id="PR00120">
    <property type="entry name" value="HATPASE"/>
</dbReference>
<dbReference type="InterPro" id="IPR006068">
    <property type="entry name" value="ATPase_P-typ_cation-transptr_C"/>
</dbReference>
<reference evidence="13 14" key="1">
    <citation type="journal article" date="2015" name="PLoS ONE">
        <title>Azotobacter Genomes: The Genome of Azotobacter chroococcum NCIMB 8003 (ATCC 4412).</title>
        <authorList>
            <person name="Robson R.L."/>
            <person name="Jones R."/>
            <person name="Robson R.M."/>
            <person name="Schwartz A."/>
            <person name="Richardson T.H."/>
        </authorList>
    </citation>
    <scope>NUCLEOTIDE SEQUENCE [LARGE SCALE GENOMIC DNA]</scope>
    <source>
        <strain evidence="13 14">NCIMB 8003</strain>
    </source>
</reference>
<dbReference type="RefSeq" id="WP_039804589.1">
    <property type="nucleotide sequence ID" value="NZ_CP010415.1"/>
</dbReference>
<feature type="transmembrane region" description="Helical" evidence="11">
    <location>
        <begin position="724"/>
        <end position="745"/>
    </location>
</feature>
<dbReference type="SFLD" id="SFLDF00027">
    <property type="entry name" value="p-type_atpase"/>
    <property type="match status" value="1"/>
</dbReference>
<dbReference type="InterPro" id="IPR023299">
    <property type="entry name" value="ATPase_P-typ_cyto_dom_N"/>
</dbReference>
<dbReference type="GO" id="GO:0036376">
    <property type="term" value="P:sodium ion export across plasma membrane"/>
    <property type="evidence" value="ECO:0007669"/>
    <property type="project" value="TreeGrafter"/>
</dbReference>
<dbReference type="PANTHER" id="PTHR43294">
    <property type="entry name" value="SODIUM/POTASSIUM-TRANSPORTING ATPASE SUBUNIT ALPHA"/>
    <property type="match status" value="1"/>
</dbReference>
<accession>A0A0C4WMY3</accession>
<comment type="subcellular location">
    <subcellularLocation>
        <location evidence="1">Endomembrane system</location>
        <topology evidence="1">Multi-pass membrane protein</topology>
    </subcellularLocation>
</comment>
<dbReference type="GO" id="GO:0005886">
    <property type="term" value="C:plasma membrane"/>
    <property type="evidence" value="ECO:0007669"/>
    <property type="project" value="TreeGrafter"/>
</dbReference>
<dbReference type="InterPro" id="IPR004014">
    <property type="entry name" value="ATPase_P-typ_cation-transptr_N"/>
</dbReference>
<keyword evidence="10 11" id="KW-0472">Membrane</keyword>
<dbReference type="SUPFAM" id="SSF81653">
    <property type="entry name" value="Calcium ATPase, transduction domain A"/>
    <property type="match status" value="1"/>
</dbReference>
<feature type="transmembrane region" description="Helical" evidence="11">
    <location>
        <begin position="279"/>
        <end position="303"/>
    </location>
</feature>
<dbReference type="GO" id="GO:0005391">
    <property type="term" value="F:P-type sodium:potassium-exchanging transporter activity"/>
    <property type="evidence" value="ECO:0007669"/>
    <property type="project" value="TreeGrafter"/>
</dbReference>
<dbReference type="InterPro" id="IPR044492">
    <property type="entry name" value="P_typ_ATPase_HD_dom"/>
</dbReference>
<dbReference type="Gene3D" id="2.70.150.10">
    <property type="entry name" value="Calcium-transporting ATPase, cytoplasmic transduction domain A"/>
    <property type="match status" value="1"/>
</dbReference>
<evidence type="ECO:0000313" key="14">
    <source>
        <dbReference type="Proteomes" id="UP000068210"/>
    </source>
</evidence>
<keyword evidence="3" id="KW-0597">Phosphoprotein</keyword>
<evidence type="ECO:0000256" key="3">
    <source>
        <dbReference type="ARBA" id="ARBA00022553"/>
    </source>
</evidence>
<dbReference type="SUPFAM" id="SSF81660">
    <property type="entry name" value="Metal cation-transporting ATPase, ATP-binding domain N"/>
    <property type="match status" value="1"/>
</dbReference>
<dbReference type="SMART" id="SM00831">
    <property type="entry name" value="Cation_ATPase_N"/>
    <property type="match status" value="1"/>
</dbReference>
<feature type="transmembrane region" description="Helical" evidence="11">
    <location>
        <begin position="857"/>
        <end position="882"/>
    </location>
</feature>
<dbReference type="InterPro" id="IPR001757">
    <property type="entry name" value="P_typ_ATPase"/>
</dbReference>
<keyword evidence="5" id="KW-0547">Nucleotide-binding</keyword>
<dbReference type="GO" id="GO:0005524">
    <property type="term" value="F:ATP binding"/>
    <property type="evidence" value="ECO:0007669"/>
    <property type="project" value="UniProtKB-KW"/>
</dbReference>
<evidence type="ECO:0000256" key="8">
    <source>
        <dbReference type="ARBA" id="ARBA00022967"/>
    </source>
</evidence>
<evidence type="ECO:0000256" key="5">
    <source>
        <dbReference type="ARBA" id="ARBA00022741"/>
    </source>
</evidence>
<dbReference type="SUPFAM" id="SSF56784">
    <property type="entry name" value="HAD-like"/>
    <property type="match status" value="1"/>
</dbReference>
<dbReference type="Pfam" id="PF00690">
    <property type="entry name" value="Cation_ATPase_N"/>
    <property type="match status" value="1"/>
</dbReference>